<dbReference type="Gene3D" id="1.20.1050.10">
    <property type="match status" value="1"/>
</dbReference>
<dbReference type="PROSITE" id="PS50405">
    <property type="entry name" value="GST_CTER"/>
    <property type="match status" value="1"/>
</dbReference>
<dbReference type="GO" id="GO:0016740">
    <property type="term" value="F:transferase activity"/>
    <property type="evidence" value="ECO:0007669"/>
    <property type="project" value="UniProtKB-KW"/>
</dbReference>
<dbReference type="InterPro" id="IPR004045">
    <property type="entry name" value="Glutathione_S-Trfase_N"/>
</dbReference>
<evidence type="ECO:0000259" key="2">
    <source>
        <dbReference type="PROSITE" id="PS50405"/>
    </source>
</evidence>
<dbReference type="EMBL" id="FUWJ01000011">
    <property type="protein sequence ID" value="SKA33949.1"/>
    <property type="molecule type" value="Genomic_DNA"/>
</dbReference>
<dbReference type="Pfam" id="PF13409">
    <property type="entry name" value="GST_N_2"/>
    <property type="match status" value="1"/>
</dbReference>
<dbReference type="OrthoDB" id="7583243at2"/>
<dbReference type="RefSeq" id="WP_085937166.1">
    <property type="nucleotide sequence ID" value="NZ_FUWJ01000011.1"/>
</dbReference>
<proteinExistence type="predicted"/>
<evidence type="ECO:0000313" key="4">
    <source>
        <dbReference type="Proteomes" id="UP000190092"/>
    </source>
</evidence>
<dbReference type="Pfam" id="PF13410">
    <property type="entry name" value="GST_C_2"/>
    <property type="match status" value="1"/>
</dbReference>
<dbReference type="PANTHER" id="PTHR44051">
    <property type="entry name" value="GLUTATHIONE S-TRANSFERASE-RELATED"/>
    <property type="match status" value="1"/>
</dbReference>
<dbReference type="AlphaFoldDB" id="A0A1T4T0T1"/>
<dbReference type="CDD" id="cd03188">
    <property type="entry name" value="GST_C_Beta"/>
    <property type="match status" value="1"/>
</dbReference>
<evidence type="ECO:0000313" key="3">
    <source>
        <dbReference type="EMBL" id="SKA33949.1"/>
    </source>
</evidence>
<dbReference type="STRING" id="225324.SAMN02745126_05437"/>
<dbReference type="InterPro" id="IPR036282">
    <property type="entry name" value="Glutathione-S-Trfase_C_sf"/>
</dbReference>
<dbReference type="SFLD" id="SFLDS00019">
    <property type="entry name" value="Glutathione_Transferase_(cytos"/>
    <property type="match status" value="1"/>
</dbReference>
<dbReference type="Proteomes" id="UP000190092">
    <property type="component" value="Unassembled WGS sequence"/>
</dbReference>
<dbReference type="SFLD" id="SFLDG00358">
    <property type="entry name" value="Main_(cytGST)"/>
    <property type="match status" value="1"/>
</dbReference>
<organism evidence="3 4">
    <name type="scientific">Enhydrobacter aerosaccus</name>
    <dbReference type="NCBI Taxonomy" id="225324"/>
    <lineage>
        <taxon>Bacteria</taxon>
        <taxon>Pseudomonadati</taxon>
        <taxon>Pseudomonadota</taxon>
        <taxon>Alphaproteobacteria</taxon>
        <taxon>Hyphomicrobiales</taxon>
        <taxon>Enhydrobacter</taxon>
    </lineage>
</organism>
<dbReference type="SUPFAM" id="SSF47616">
    <property type="entry name" value="GST C-terminal domain-like"/>
    <property type="match status" value="1"/>
</dbReference>
<dbReference type="PROSITE" id="PS50404">
    <property type="entry name" value="GST_NTER"/>
    <property type="match status" value="1"/>
</dbReference>
<dbReference type="InterPro" id="IPR010987">
    <property type="entry name" value="Glutathione-S-Trfase_C-like"/>
</dbReference>
<dbReference type="PANTHER" id="PTHR44051:SF8">
    <property type="entry name" value="GLUTATHIONE S-TRANSFERASE GSTA"/>
    <property type="match status" value="1"/>
</dbReference>
<dbReference type="InterPro" id="IPR036249">
    <property type="entry name" value="Thioredoxin-like_sf"/>
</dbReference>
<keyword evidence="3" id="KW-0808">Transferase</keyword>
<dbReference type="InterPro" id="IPR040079">
    <property type="entry name" value="Glutathione_S-Trfase"/>
</dbReference>
<name>A0A1T4T0T1_9HYPH</name>
<feature type="domain" description="GST C-terminal" evidence="2">
    <location>
        <begin position="85"/>
        <end position="208"/>
    </location>
</feature>
<reference evidence="4" key="1">
    <citation type="submission" date="2017-02" db="EMBL/GenBank/DDBJ databases">
        <authorList>
            <person name="Varghese N."/>
            <person name="Submissions S."/>
        </authorList>
    </citation>
    <scope>NUCLEOTIDE SEQUENCE [LARGE SCALE GENOMIC DNA]</scope>
    <source>
        <strain evidence="4">ATCC 27094</strain>
    </source>
</reference>
<dbReference type="SFLD" id="SFLDG01150">
    <property type="entry name" value="Main.1:_Beta-like"/>
    <property type="match status" value="1"/>
</dbReference>
<accession>A0A1T4T0T1</accession>
<feature type="domain" description="GST N-terminal" evidence="1">
    <location>
        <begin position="1"/>
        <end position="80"/>
    </location>
</feature>
<dbReference type="SUPFAM" id="SSF52833">
    <property type="entry name" value="Thioredoxin-like"/>
    <property type="match status" value="1"/>
</dbReference>
<protein>
    <submittedName>
        <fullName evidence="3">Glutathione S-transferase</fullName>
    </submittedName>
</protein>
<gene>
    <name evidence="3" type="ORF">SAMN02745126_05437</name>
</gene>
<sequence length="208" mass="23207">MKLYYMPGACSIGIHVLLEEIGKPYDVYKVDGQKQEQYGPDFVKINPKSKVPTLVRDDGSVLTEFPAIATWLARKNPDKALLPADADAEARVLEAMDYVVSTMHMQGFSRMFRPGNYAPSEADHDKVKARGKEIMEKGLALMDKALEGKEYVAGKFSIADAALFYVEFWAAARMKMTLPKNCAAHYERMKARPAVKRVLEQEGLAQAA</sequence>
<keyword evidence="4" id="KW-1185">Reference proteome</keyword>
<dbReference type="Gene3D" id="3.40.30.10">
    <property type="entry name" value="Glutaredoxin"/>
    <property type="match status" value="1"/>
</dbReference>
<evidence type="ECO:0000259" key="1">
    <source>
        <dbReference type="PROSITE" id="PS50404"/>
    </source>
</evidence>
<dbReference type="CDD" id="cd03057">
    <property type="entry name" value="GST_N_Beta"/>
    <property type="match status" value="1"/>
</dbReference>